<evidence type="ECO:0000259" key="3">
    <source>
        <dbReference type="SMART" id="SM00530"/>
    </source>
</evidence>
<reference evidence="5" key="1">
    <citation type="journal article" date="2019" name="Int. J. Syst. Evol. Microbiol.">
        <title>The Global Catalogue of Microorganisms (GCM) 10K type strain sequencing project: providing services to taxonomists for standard genome sequencing and annotation.</title>
        <authorList>
            <consortium name="The Broad Institute Genomics Platform"/>
            <consortium name="The Broad Institute Genome Sequencing Center for Infectious Disease"/>
            <person name="Wu L."/>
            <person name="Ma J."/>
        </authorList>
    </citation>
    <scope>NUCLEOTIDE SEQUENCE [LARGE SCALE GENOMIC DNA]</scope>
    <source>
        <strain evidence="5">2902at01</strain>
    </source>
</reference>
<evidence type="ECO:0000313" key="5">
    <source>
        <dbReference type="Proteomes" id="UP001595868"/>
    </source>
</evidence>
<accession>A0ABV8KKT6</accession>
<organism evidence="4 5">
    <name type="scientific">Micromonospora zhanjiangensis</name>
    <dbReference type="NCBI Taxonomy" id="1522057"/>
    <lineage>
        <taxon>Bacteria</taxon>
        <taxon>Bacillati</taxon>
        <taxon>Actinomycetota</taxon>
        <taxon>Actinomycetes</taxon>
        <taxon>Micromonosporales</taxon>
        <taxon>Micromonosporaceae</taxon>
        <taxon>Micromonospora</taxon>
    </lineage>
</organism>
<proteinExistence type="predicted"/>
<feature type="compositionally biased region" description="Pro residues" evidence="1">
    <location>
        <begin position="193"/>
        <end position="209"/>
    </location>
</feature>
<keyword evidence="2" id="KW-1133">Transmembrane helix</keyword>
<name>A0ABV8KKT6_9ACTN</name>
<feature type="region of interest" description="Disordered" evidence="1">
    <location>
        <begin position="95"/>
        <end position="130"/>
    </location>
</feature>
<dbReference type="SUPFAM" id="SSF47413">
    <property type="entry name" value="lambda repressor-like DNA-binding domains"/>
    <property type="match status" value="1"/>
</dbReference>
<comment type="caution">
    <text evidence="4">The sequence shown here is derived from an EMBL/GenBank/DDBJ whole genome shotgun (WGS) entry which is preliminary data.</text>
</comment>
<feature type="region of interest" description="Disordered" evidence="1">
    <location>
        <begin position="193"/>
        <end position="212"/>
    </location>
</feature>
<dbReference type="EMBL" id="JBHSBN010000006">
    <property type="protein sequence ID" value="MFC4106490.1"/>
    <property type="molecule type" value="Genomic_DNA"/>
</dbReference>
<dbReference type="Pfam" id="PF13560">
    <property type="entry name" value="HTH_31"/>
    <property type="match status" value="1"/>
</dbReference>
<dbReference type="CDD" id="cd00093">
    <property type="entry name" value="HTH_XRE"/>
    <property type="match status" value="1"/>
</dbReference>
<feature type="domain" description="HTH cro/C1-type" evidence="3">
    <location>
        <begin position="21"/>
        <end position="77"/>
    </location>
</feature>
<gene>
    <name evidence="4" type="ORF">ACFOX0_11145</name>
</gene>
<dbReference type="Proteomes" id="UP001595868">
    <property type="component" value="Unassembled WGS sequence"/>
</dbReference>
<keyword evidence="5" id="KW-1185">Reference proteome</keyword>
<feature type="transmembrane region" description="Helical" evidence="2">
    <location>
        <begin position="219"/>
        <end position="242"/>
    </location>
</feature>
<dbReference type="InterPro" id="IPR010982">
    <property type="entry name" value="Lambda_DNA-bd_dom_sf"/>
</dbReference>
<dbReference type="RefSeq" id="WP_377544457.1">
    <property type="nucleotide sequence ID" value="NZ_JBHSBN010000006.1"/>
</dbReference>
<sequence>MARRERPIDPAAGPLQAFAHELRQVRTAAGNPTYRALAKVAGYSPTSLSEAARGIRKPSLDVVLAYVGACRGDVAAWRRRWEDLDEATVGLPIAPDERATYPVGPDGSPGHAAAPDVSPDHAAGPDLGSAVARPVACPPVGHPSVPDLPATFPIPPRPPLGRALPPPRTIAAAATPLAALPPDLVPTVPLAVPPQPAPLPQPAPAPPVRPSDARRRRGWIAFAAAIAVVAAVGSAAGTAIVLTRNDPDRSGSPLTAPAAACPRLPTNRAFTGVTYGSGAQVRSGATIEDPVVATVPSDCTLGFTGFCLGERVHDPTGGTPDIRWFITGDGNVVASAVVHGNPPATLAPARCRHDRPAPSAVSLVLAPGPAGGVTATADGRDVDIVGFAAWQVPDPVSRGPVRWRQLTLTEGPAFHAAWQPDQRSAPGGQVLVAAVACLGGGRPTTVLDLQAMRLGGTVGPAPRPKLNPAETAAATGTACRYPGRG</sequence>
<feature type="region of interest" description="Disordered" evidence="1">
    <location>
        <begin position="459"/>
        <end position="485"/>
    </location>
</feature>
<evidence type="ECO:0000256" key="2">
    <source>
        <dbReference type="SAM" id="Phobius"/>
    </source>
</evidence>
<evidence type="ECO:0000256" key="1">
    <source>
        <dbReference type="SAM" id="MobiDB-lite"/>
    </source>
</evidence>
<keyword evidence="2" id="KW-0812">Transmembrane</keyword>
<protein>
    <submittedName>
        <fullName evidence="4">Helix-turn-helix domain-containing protein</fullName>
    </submittedName>
</protein>
<keyword evidence="2" id="KW-0472">Membrane</keyword>
<dbReference type="SMART" id="SM00530">
    <property type="entry name" value="HTH_XRE"/>
    <property type="match status" value="1"/>
</dbReference>
<evidence type="ECO:0000313" key="4">
    <source>
        <dbReference type="EMBL" id="MFC4106490.1"/>
    </source>
</evidence>
<dbReference type="Gene3D" id="1.10.260.40">
    <property type="entry name" value="lambda repressor-like DNA-binding domains"/>
    <property type="match status" value="1"/>
</dbReference>
<dbReference type="InterPro" id="IPR001387">
    <property type="entry name" value="Cro/C1-type_HTH"/>
</dbReference>